<dbReference type="InterPro" id="IPR011032">
    <property type="entry name" value="GroES-like_sf"/>
</dbReference>
<dbReference type="InterPro" id="IPR011053">
    <property type="entry name" value="Single_hybrid_motif"/>
</dbReference>
<dbReference type="PANTHER" id="PTHR45266:SF3">
    <property type="entry name" value="OXALOACETATE DECARBOXYLASE ALPHA CHAIN"/>
    <property type="match status" value="1"/>
</dbReference>
<dbReference type="InterPro" id="IPR001882">
    <property type="entry name" value="Biotin_BS"/>
</dbReference>
<dbReference type="EC" id="6.3.4.14" evidence="1"/>
<name>A0A7I7SJ85_9MYCO</name>
<evidence type="ECO:0000313" key="5">
    <source>
        <dbReference type="EMBL" id="BBY57034.1"/>
    </source>
</evidence>
<dbReference type="PROSITE" id="PS00188">
    <property type="entry name" value="BIOTIN"/>
    <property type="match status" value="1"/>
</dbReference>
<evidence type="ECO:0000256" key="1">
    <source>
        <dbReference type="ARBA" id="ARBA00013263"/>
    </source>
</evidence>
<reference evidence="5 6" key="1">
    <citation type="journal article" date="2019" name="Emerg. Microbes Infect.">
        <title>Comprehensive subspecies identification of 175 nontuberculous mycobacteria species based on 7547 genomic profiles.</title>
        <authorList>
            <person name="Matsumoto Y."/>
            <person name="Kinjo T."/>
            <person name="Motooka D."/>
            <person name="Nabeya D."/>
            <person name="Jung N."/>
            <person name="Uechi K."/>
            <person name="Horii T."/>
            <person name="Iida T."/>
            <person name="Fujita J."/>
            <person name="Nakamura S."/>
        </authorList>
    </citation>
    <scope>NUCLEOTIDE SEQUENCE [LARGE SCALE GENOMIC DNA]</scope>
    <source>
        <strain evidence="5 6">JCM 30395</strain>
    </source>
</reference>
<dbReference type="FunFam" id="2.40.50.100:FF:000003">
    <property type="entry name" value="Acetyl-CoA carboxylase biotin carboxyl carrier protein"/>
    <property type="match status" value="1"/>
</dbReference>
<dbReference type="AlphaFoldDB" id="A0A7I7SJ85"/>
<gene>
    <name evidence="5" type="ORF">MSAR_01700</name>
</gene>
<dbReference type="PANTHER" id="PTHR45266">
    <property type="entry name" value="OXALOACETATE DECARBOXYLASE ALPHA CHAIN"/>
    <property type="match status" value="1"/>
</dbReference>
<dbReference type="RefSeq" id="WP_322789289.1">
    <property type="nucleotide sequence ID" value="NZ_AP022595.1"/>
</dbReference>
<dbReference type="Proteomes" id="UP000466445">
    <property type="component" value="Chromosome"/>
</dbReference>
<dbReference type="InterPro" id="IPR000089">
    <property type="entry name" value="Biotin_lipoyl"/>
</dbReference>
<dbReference type="PROSITE" id="PS50968">
    <property type="entry name" value="BIOTINYL_LIPOYL"/>
    <property type="match status" value="1"/>
</dbReference>
<organism evidence="5 6">
    <name type="scientific">Mycolicibacterium sarraceniae</name>
    <dbReference type="NCBI Taxonomy" id="1534348"/>
    <lineage>
        <taxon>Bacteria</taxon>
        <taxon>Bacillati</taxon>
        <taxon>Actinomycetota</taxon>
        <taxon>Actinomycetes</taxon>
        <taxon>Mycobacteriales</taxon>
        <taxon>Mycobacteriaceae</taxon>
        <taxon>Mycolicibacterium</taxon>
    </lineage>
</organism>
<dbReference type="GO" id="GO:0004075">
    <property type="term" value="F:biotin carboxylase activity"/>
    <property type="evidence" value="ECO:0007669"/>
    <property type="project" value="UniProtKB-EC"/>
</dbReference>
<comment type="catalytic activity">
    <reaction evidence="3">
        <text>N(6)-biotinyl-L-lysyl-[protein] + hydrogencarbonate + ATP = N(6)-carboxybiotinyl-L-lysyl-[protein] + ADP + phosphate + H(+)</text>
        <dbReference type="Rhea" id="RHEA:13501"/>
        <dbReference type="Rhea" id="RHEA-COMP:10505"/>
        <dbReference type="Rhea" id="RHEA-COMP:10506"/>
        <dbReference type="ChEBI" id="CHEBI:15378"/>
        <dbReference type="ChEBI" id="CHEBI:17544"/>
        <dbReference type="ChEBI" id="CHEBI:30616"/>
        <dbReference type="ChEBI" id="CHEBI:43474"/>
        <dbReference type="ChEBI" id="CHEBI:83144"/>
        <dbReference type="ChEBI" id="CHEBI:83145"/>
        <dbReference type="ChEBI" id="CHEBI:456216"/>
        <dbReference type="EC" id="6.3.4.14"/>
    </reaction>
    <physiologicalReaction direction="left-to-right" evidence="3">
        <dbReference type="Rhea" id="RHEA:13502"/>
    </physiologicalReaction>
</comment>
<evidence type="ECO:0000259" key="4">
    <source>
        <dbReference type="PROSITE" id="PS50968"/>
    </source>
</evidence>
<dbReference type="Pfam" id="PF00364">
    <property type="entry name" value="Biotin_lipoyl"/>
    <property type="match status" value="1"/>
</dbReference>
<dbReference type="InterPro" id="IPR050709">
    <property type="entry name" value="Biotin_Carboxyl_Carrier/Decarb"/>
</dbReference>
<sequence length="134" mass="13939">MPETMRAAVLRAPRHVEVVEIPKPVMSNPTDILVRVELTAPSDPTPSWTVFPDPSTVAEAGSLVAPMPGAVVRIEVIQGSRVQAGTPVVVLEAMKMEHTVRAPADGVIAAISVAAGDQVESGQVLAVVSADETV</sequence>
<dbReference type="KEGG" id="msar:MSAR_01700"/>
<proteinExistence type="predicted"/>
<keyword evidence="2" id="KW-0092">Biotin</keyword>
<dbReference type="Gene3D" id="2.40.50.100">
    <property type="match status" value="1"/>
</dbReference>
<dbReference type="SUPFAM" id="SSF50129">
    <property type="entry name" value="GroES-like"/>
    <property type="match status" value="1"/>
</dbReference>
<protein>
    <recommendedName>
        <fullName evidence="1">biotin carboxylase</fullName>
        <ecNumber evidence="1">6.3.4.14</ecNumber>
    </recommendedName>
</protein>
<dbReference type="Gene3D" id="3.90.180.10">
    <property type="entry name" value="Medium-chain alcohol dehydrogenases, catalytic domain"/>
    <property type="match status" value="1"/>
</dbReference>
<evidence type="ECO:0000256" key="2">
    <source>
        <dbReference type="ARBA" id="ARBA00023267"/>
    </source>
</evidence>
<accession>A0A7I7SJ85</accession>
<dbReference type="SUPFAM" id="SSF51230">
    <property type="entry name" value="Single hybrid motif"/>
    <property type="match status" value="1"/>
</dbReference>
<dbReference type="EMBL" id="AP022595">
    <property type="protein sequence ID" value="BBY57034.1"/>
    <property type="molecule type" value="Genomic_DNA"/>
</dbReference>
<evidence type="ECO:0000256" key="3">
    <source>
        <dbReference type="ARBA" id="ARBA00048501"/>
    </source>
</evidence>
<feature type="domain" description="Lipoyl-binding" evidence="4">
    <location>
        <begin position="57"/>
        <end position="129"/>
    </location>
</feature>
<keyword evidence="6" id="KW-1185">Reference proteome</keyword>
<evidence type="ECO:0000313" key="6">
    <source>
        <dbReference type="Proteomes" id="UP000466445"/>
    </source>
</evidence>
<dbReference type="CDD" id="cd06850">
    <property type="entry name" value="biotinyl_domain"/>
    <property type="match status" value="1"/>
</dbReference>